<reference evidence="6" key="1">
    <citation type="submission" date="2023-07" db="EMBL/GenBank/DDBJ databases">
        <authorList>
            <person name="Stuckert A."/>
        </authorList>
    </citation>
    <scope>NUCLEOTIDE SEQUENCE</scope>
</reference>
<protein>
    <recommendedName>
        <fullName evidence="8">Glycoside hydrolase family 31 N-terminal domain-containing protein</fullName>
    </recommendedName>
</protein>
<feature type="compositionally biased region" description="Polar residues" evidence="3">
    <location>
        <begin position="771"/>
        <end position="782"/>
    </location>
</feature>
<proteinExistence type="inferred from homology"/>
<organism evidence="6 7">
    <name type="scientific">Ranitomeya imitator</name>
    <name type="common">mimic poison frog</name>
    <dbReference type="NCBI Taxonomy" id="111125"/>
    <lineage>
        <taxon>Eukaryota</taxon>
        <taxon>Metazoa</taxon>
        <taxon>Chordata</taxon>
        <taxon>Craniata</taxon>
        <taxon>Vertebrata</taxon>
        <taxon>Euteleostomi</taxon>
        <taxon>Amphibia</taxon>
        <taxon>Batrachia</taxon>
        <taxon>Anura</taxon>
        <taxon>Neobatrachia</taxon>
        <taxon>Hyloidea</taxon>
        <taxon>Dendrobatidae</taxon>
        <taxon>Dendrobatinae</taxon>
        <taxon>Ranitomeya</taxon>
    </lineage>
</organism>
<dbReference type="InterPro" id="IPR000322">
    <property type="entry name" value="Glyco_hydro_31_TIM"/>
</dbReference>
<accession>A0ABN9MBY9</accession>
<evidence type="ECO:0000259" key="5">
    <source>
        <dbReference type="Pfam" id="PF13802"/>
    </source>
</evidence>
<feature type="domain" description="Glycoside hydrolase family 31 N-terminal" evidence="5">
    <location>
        <begin position="275"/>
        <end position="508"/>
    </location>
</feature>
<feature type="region of interest" description="Disordered" evidence="3">
    <location>
        <begin position="639"/>
        <end position="677"/>
    </location>
</feature>
<feature type="compositionally biased region" description="Polar residues" evidence="3">
    <location>
        <begin position="736"/>
        <end position="748"/>
    </location>
</feature>
<evidence type="ECO:0000256" key="3">
    <source>
        <dbReference type="SAM" id="MobiDB-lite"/>
    </source>
</evidence>
<dbReference type="InterPro" id="IPR017853">
    <property type="entry name" value="GH"/>
</dbReference>
<dbReference type="PANTHER" id="PTHR22762">
    <property type="entry name" value="ALPHA-GLUCOSIDASE"/>
    <property type="match status" value="1"/>
</dbReference>
<feature type="region of interest" description="Disordered" evidence="3">
    <location>
        <begin position="369"/>
        <end position="428"/>
    </location>
</feature>
<dbReference type="SUPFAM" id="SSF51445">
    <property type="entry name" value="(Trans)glycosidases"/>
    <property type="match status" value="1"/>
</dbReference>
<dbReference type="Gene3D" id="2.60.40.1760">
    <property type="entry name" value="glycosyl hydrolase (family 31)"/>
    <property type="match status" value="1"/>
</dbReference>
<evidence type="ECO:0000313" key="6">
    <source>
        <dbReference type="EMBL" id="CAJ0961590.1"/>
    </source>
</evidence>
<evidence type="ECO:0000313" key="7">
    <source>
        <dbReference type="Proteomes" id="UP001176940"/>
    </source>
</evidence>
<keyword evidence="7" id="KW-1185">Reference proteome</keyword>
<evidence type="ECO:0000259" key="4">
    <source>
        <dbReference type="Pfam" id="PF01055"/>
    </source>
</evidence>
<dbReference type="Proteomes" id="UP001176940">
    <property type="component" value="Unassembled WGS sequence"/>
</dbReference>
<comment type="similarity">
    <text evidence="1 2">Belongs to the glycosyl hydrolase 31 family.</text>
</comment>
<gene>
    <name evidence="6" type="ORF">RIMI_LOCUS17813157</name>
</gene>
<keyword evidence="2" id="KW-0378">Hydrolase</keyword>
<evidence type="ECO:0008006" key="8">
    <source>
        <dbReference type="Google" id="ProtNLM"/>
    </source>
</evidence>
<feature type="compositionally biased region" description="Acidic residues" evidence="3">
    <location>
        <begin position="381"/>
        <end position="395"/>
    </location>
</feature>
<dbReference type="InterPro" id="IPR011013">
    <property type="entry name" value="Gal_mutarotase_sf_dom"/>
</dbReference>
<feature type="region of interest" description="Disordered" evidence="3">
    <location>
        <begin position="736"/>
        <end position="782"/>
    </location>
</feature>
<dbReference type="Pfam" id="PF01055">
    <property type="entry name" value="Glyco_hydro_31_2nd"/>
    <property type="match status" value="1"/>
</dbReference>
<name>A0ABN9MBY9_9NEOB</name>
<dbReference type="Gene3D" id="3.20.20.80">
    <property type="entry name" value="Glycosidases"/>
    <property type="match status" value="1"/>
</dbReference>
<keyword evidence="2" id="KW-0326">Glycosidase</keyword>
<dbReference type="InterPro" id="IPR025887">
    <property type="entry name" value="Glyco_hydro_31_N_dom"/>
</dbReference>
<comment type="caution">
    <text evidence="6">The sequence shown here is derived from an EMBL/GenBank/DDBJ whole genome shotgun (WGS) entry which is preliminary data.</text>
</comment>
<dbReference type="Pfam" id="PF13802">
    <property type="entry name" value="Gal_mutarotas_2"/>
    <property type="match status" value="1"/>
</dbReference>
<evidence type="ECO:0000256" key="2">
    <source>
        <dbReference type="RuleBase" id="RU361185"/>
    </source>
</evidence>
<feature type="compositionally biased region" description="Basic and acidic residues" evidence="3">
    <location>
        <begin position="369"/>
        <end position="379"/>
    </location>
</feature>
<dbReference type="SUPFAM" id="SSF74650">
    <property type="entry name" value="Galactose mutarotase-like"/>
    <property type="match status" value="1"/>
</dbReference>
<evidence type="ECO:0000256" key="1">
    <source>
        <dbReference type="ARBA" id="ARBA00007806"/>
    </source>
</evidence>
<dbReference type="EMBL" id="CAUEEQ010052870">
    <property type="protein sequence ID" value="CAJ0961590.1"/>
    <property type="molecule type" value="Genomic_DNA"/>
</dbReference>
<dbReference type="PANTHER" id="PTHR22762:SF162">
    <property type="entry name" value="NEUTRAL ALPHA-GLUCOSIDASE AB"/>
    <property type="match status" value="1"/>
</dbReference>
<feature type="domain" description="Glycoside hydrolase family 31 TIM barrel" evidence="4">
    <location>
        <begin position="565"/>
        <end position="640"/>
    </location>
</feature>
<sequence>MDLPEYFISRTDPPEYFMSRTDPPEYFMSRTDPPEYLMSRTDPPEYLMSRTDPPEYFMSRTDPPEYFMSRTDPPEYFMSRTDPPEYFISRMDLPEYFMSRTDPLEYFMSRTDPPEYFMSRTDPPEYFMSRTDPPEYFMSRTDPPEYFMSRTDPPEYFISRMDLPEYFMSRTDPPEYFMSRTDPPEYFMSRTDPPGVFHLPLLGLALVFSVCLTPGLSVDRSNFKTCEQSSFCKRQRKLEPGPSQYRALLGSAKLTADKLEIQLINDKTQVSLLLEVFGLHGNMTRLKINEIKPLKPRYEVPDVLLGTPTPDNLQVTGQDDNTLELSLGSEEHKLLVTGSPFRLDILAGRDLVLSVNSRGLLYFEEFRERKDTDSEKTDEAAGSDDENQGEEEVAKEEESKKEEEDEPGTWEETFKTHTDSKPNGPSSVGLDFSLPGFEHVYGIPEHADNLRLRTTESTDPYRLYNLDVFQYELYNTMALYGAVPLLLAHNVQRTLGIFWLNAAETWVDISSNTAGKTLLGKMLQYMQGGDETPQTDVRWMSESGIMTCSFYLGHRRAISLSSTQALPPYFSLGYHQCRWNYNDEEDVRNVDAGFDEHNMPYDVIWLDIEHADGKRYFTWDPHKFPTPKNMLTGLKAKRRKIPQQDQSLTHKRAQKSVLARPPPTRLPEPVGRRRRGCPSQLLWTSDTFSRGLVLFGSKLDQIIKDATGGTGSLLPQAKPCRLSFRHQFRPFRRFAASNSFSQQHQRPQARQEKKAASFRPTPSWRPRYSQGRPSRTGRTTSA</sequence>
<dbReference type="CDD" id="cd14752">
    <property type="entry name" value="GH31_N"/>
    <property type="match status" value="1"/>
</dbReference>